<dbReference type="AlphaFoldDB" id="A0A485N884"/>
<protein>
    <submittedName>
        <fullName evidence="1">Uncharacterized protein</fullName>
    </submittedName>
</protein>
<gene>
    <name evidence="1" type="ORF">LYPA_23C004299</name>
</gene>
<dbReference type="EMBL" id="CAAGRJ010010897">
    <property type="protein sequence ID" value="VFV28158.1"/>
    <property type="molecule type" value="Genomic_DNA"/>
</dbReference>
<name>A0A485N884_LYNPA</name>
<keyword evidence="2" id="KW-1185">Reference proteome</keyword>
<reference evidence="1 2" key="1">
    <citation type="submission" date="2019-01" db="EMBL/GenBank/DDBJ databases">
        <authorList>
            <person name="Alioto T."/>
            <person name="Alioto T."/>
        </authorList>
    </citation>
    <scope>NUCLEOTIDE SEQUENCE [LARGE SCALE GENOMIC DNA]</scope>
</reference>
<dbReference type="Proteomes" id="UP000386466">
    <property type="component" value="Unassembled WGS sequence"/>
</dbReference>
<proteinExistence type="predicted"/>
<accession>A0A485N884</accession>
<evidence type="ECO:0000313" key="1">
    <source>
        <dbReference type="EMBL" id="VFV28158.1"/>
    </source>
</evidence>
<sequence>MRPAGRLRPCVSFHFGVWPLDSLTSALRKIPVNDGDASKARLELREENPLNHNVVRD</sequence>
<organism evidence="1 2">
    <name type="scientific">Lynx pardinus</name>
    <name type="common">Iberian lynx</name>
    <name type="synonym">Felis pardina</name>
    <dbReference type="NCBI Taxonomy" id="191816"/>
    <lineage>
        <taxon>Eukaryota</taxon>
        <taxon>Metazoa</taxon>
        <taxon>Chordata</taxon>
        <taxon>Craniata</taxon>
        <taxon>Vertebrata</taxon>
        <taxon>Euteleostomi</taxon>
        <taxon>Mammalia</taxon>
        <taxon>Eutheria</taxon>
        <taxon>Laurasiatheria</taxon>
        <taxon>Carnivora</taxon>
        <taxon>Feliformia</taxon>
        <taxon>Felidae</taxon>
        <taxon>Felinae</taxon>
        <taxon>Lynx</taxon>
    </lineage>
</organism>
<evidence type="ECO:0000313" key="2">
    <source>
        <dbReference type="Proteomes" id="UP000386466"/>
    </source>
</evidence>